<dbReference type="Gene3D" id="1.10.472.10">
    <property type="entry name" value="Cyclin-like"/>
    <property type="match status" value="2"/>
</dbReference>
<dbReference type="InterPro" id="IPR004367">
    <property type="entry name" value="Cyclin_C-dom"/>
</dbReference>
<dbReference type="FunFam" id="1.10.472.10:FF:000070">
    <property type="entry name" value="CYCLIN D32"/>
    <property type="match status" value="1"/>
</dbReference>
<evidence type="ECO:0000313" key="5">
    <source>
        <dbReference type="EMBL" id="KHG22908.1"/>
    </source>
</evidence>
<dbReference type="Pfam" id="PF00134">
    <property type="entry name" value="Cyclin_N"/>
    <property type="match status" value="1"/>
</dbReference>
<dbReference type="CDD" id="cd20543">
    <property type="entry name" value="CYCLIN_AtCycD-like_rpt1"/>
    <property type="match status" value="1"/>
</dbReference>
<dbReference type="GO" id="GO:0010444">
    <property type="term" value="P:guard mother cell differentiation"/>
    <property type="evidence" value="ECO:0007669"/>
    <property type="project" value="UniProtKB-ARBA"/>
</dbReference>
<evidence type="ECO:0000313" key="6">
    <source>
        <dbReference type="Proteomes" id="UP000032142"/>
    </source>
</evidence>
<dbReference type="EMBL" id="KN423223">
    <property type="protein sequence ID" value="KHG22908.1"/>
    <property type="molecule type" value="Genomic_DNA"/>
</dbReference>
<keyword evidence="4" id="KW-0131">Cell cycle</keyword>
<accession>A0A0B0P884</accession>
<keyword evidence="3" id="KW-0195">Cyclin</keyword>
<evidence type="ECO:0000256" key="2">
    <source>
        <dbReference type="ARBA" id="ARBA00022618"/>
    </source>
</evidence>
<name>A0A0B0P884_GOSAR</name>
<dbReference type="AlphaFoldDB" id="A0A0B0P884"/>
<dbReference type="SMART" id="SM00385">
    <property type="entry name" value="CYCLIN"/>
    <property type="match status" value="1"/>
</dbReference>
<sequence>MAIQQYEQQQQQPENHPSFLLDALYCEEEADAGEVLEEESSCVGCNNGGNPSFFPLLLLEQDLFWEDGELLSLFAKETEQQPSCFNVGTDESLAMARREAAEWMLKVNARFGFSTLTAVLSINYLDRFLSTFQFQRDNPWMIQLLAVTCLSLAAKVEETQVPLLLDLQVEETKYVFEAKTIQRMELLVLSTLKWKMHPITPLSFLDHIIRRLGLKTHLHWEFLKRCERLLLCVISDSRSIHYLPSVLATATMMHVIDQVELFNPIDYQNQLLSVLKISKEKVNDCYKLILDVSTRPQAQGNGGACKRKVEERVPSSPSGVIDAAFGSDSSNDSWGTVSLSPEQQPPFKKSRAQEQVMRLPSLNRVFVDIVGSPS</sequence>
<dbReference type="Proteomes" id="UP000032142">
    <property type="component" value="Unassembled WGS sequence"/>
</dbReference>
<dbReference type="PROSITE" id="PS00292">
    <property type="entry name" value="CYCLINS"/>
    <property type="match status" value="1"/>
</dbReference>
<dbReference type="GO" id="GO:0048316">
    <property type="term" value="P:seed development"/>
    <property type="evidence" value="ECO:0007669"/>
    <property type="project" value="UniProtKB-ARBA"/>
</dbReference>
<dbReference type="SUPFAM" id="SSF47954">
    <property type="entry name" value="Cyclin-like"/>
    <property type="match status" value="2"/>
</dbReference>
<dbReference type="SMART" id="SM01332">
    <property type="entry name" value="Cyclin_C"/>
    <property type="match status" value="1"/>
</dbReference>
<dbReference type="KEGG" id="gab:108484326"/>
<dbReference type="InterPro" id="IPR013763">
    <property type="entry name" value="Cyclin-like_dom"/>
</dbReference>
<dbReference type="InterPro" id="IPR036915">
    <property type="entry name" value="Cyclin-like_sf"/>
</dbReference>
<keyword evidence="2" id="KW-0132">Cell division</keyword>
<dbReference type="InterPro" id="IPR039361">
    <property type="entry name" value="Cyclin"/>
</dbReference>
<protein>
    <submittedName>
        <fullName evidence="5">Cyclin-D3-1-like protein</fullName>
    </submittedName>
</protein>
<proteinExistence type="inferred from homology"/>
<dbReference type="CDD" id="cd20544">
    <property type="entry name" value="CYCLIN_AtCycD-like_rpt2"/>
    <property type="match status" value="1"/>
</dbReference>
<comment type="similarity">
    <text evidence="1">Belongs to the cyclin family. Cyclin D subfamily.</text>
</comment>
<dbReference type="PANTHER" id="PTHR10177">
    <property type="entry name" value="CYCLINS"/>
    <property type="match status" value="1"/>
</dbReference>
<dbReference type="Pfam" id="PF02984">
    <property type="entry name" value="Cyclin_C"/>
    <property type="match status" value="1"/>
</dbReference>
<evidence type="ECO:0000256" key="4">
    <source>
        <dbReference type="ARBA" id="ARBA00023306"/>
    </source>
</evidence>
<gene>
    <name evidence="5" type="ORF">F383_09638</name>
</gene>
<evidence type="ECO:0000256" key="3">
    <source>
        <dbReference type="ARBA" id="ARBA00023127"/>
    </source>
</evidence>
<dbReference type="GO" id="GO:0051301">
    <property type="term" value="P:cell division"/>
    <property type="evidence" value="ECO:0007669"/>
    <property type="project" value="UniProtKB-KW"/>
</dbReference>
<organism evidence="5 6">
    <name type="scientific">Gossypium arboreum</name>
    <name type="common">Tree cotton</name>
    <name type="synonym">Gossypium nanking</name>
    <dbReference type="NCBI Taxonomy" id="29729"/>
    <lineage>
        <taxon>Eukaryota</taxon>
        <taxon>Viridiplantae</taxon>
        <taxon>Streptophyta</taxon>
        <taxon>Embryophyta</taxon>
        <taxon>Tracheophyta</taxon>
        <taxon>Spermatophyta</taxon>
        <taxon>Magnoliopsida</taxon>
        <taxon>eudicotyledons</taxon>
        <taxon>Gunneridae</taxon>
        <taxon>Pentapetalae</taxon>
        <taxon>rosids</taxon>
        <taxon>malvids</taxon>
        <taxon>Malvales</taxon>
        <taxon>Malvaceae</taxon>
        <taxon>Malvoideae</taxon>
        <taxon>Gossypium</taxon>
    </lineage>
</organism>
<dbReference type="InterPro" id="IPR006671">
    <property type="entry name" value="Cyclin_N"/>
</dbReference>
<reference evidence="6" key="1">
    <citation type="submission" date="2014-09" db="EMBL/GenBank/DDBJ databases">
        <authorList>
            <person name="Mudge J."/>
            <person name="Ramaraj T."/>
            <person name="Lindquist I.E."/>
            <person name="Bharti A.K."/>
            <person name="Sundararajan A."/>
            <person name="Cameron C.T."/>
            <person name="Woodward J.E."/>
            <person name="May G.D."/>
            <person name="Brubaker C."/>
            <person name="Broadhvest J."/>
            <person name="Wilkins T.A."/>
        </authorList>
    </citation>
    <scope>NUCLEOTIDE SEQUENCE</scope>
    <source>
        <strain evidence="6">cv. AKA8401</strain>
    </source>
</reference>
<dbReference type="InterPro" id="IPR048258">
    <property type="entry name" value="Cyclins_cyclin-box"/>
</dbReference>
<dbReference type="OrthoDB" id="5590282at2759"/>
<dbReference type="OMA" id="VEDTKYM"/>
<keyword evidence="6" id="KW-1185">Reference proteome</keyword>
<evidence type="ECO:0000256" key="1">
    <source>
        <dbReference type="ARBA" id="ARBA00009065"/>
    </source>
</evidence>
<dbReference type="FunFam" id="1.10.472.10:FF:000074">
    <property type="entry name" value="D3-type cyclin"/>
    <property type="match status" value="1"/>
</dbReference>